<dbReference type="PROSITE" id="PS50041">
    <property type="entry name" value="C_TYPE_LECTIN_2"/>
    <property type="match status" value="1"/>
</dbReference>
<evidence type="ECO:0000256" key="2">
    <source>
        <dbReference type="ARBA" id="ARBA00022692"/>
    </source>
</evidence>
<comment type="subcellular location">
    <subcellularLocation>
        <location evidence="1">Membrane</location>
        <topology evidence="1">Multi-pass membrane protein</topology>
    </subcellularLocation>
</comment>
<keyword evidence="3 7" id="KW-1133">Transmembrane helix</keyword>
<feature type="disulfide bond" evidence="6">
    <location>
        <begin position="443"/>
        <end position="455"/>
    </location>
</feature>
<comment type="caution">
    <text evidence="9">The sequence shown here is derived from an EMBL/GenBank/DDBJ whole genome shotgun (WGS) entry which is preliminary data.</text>
</comment>
<feature type="disulfide bond" evidence="6">
    <location>
        <begin position="450"/>
        <end position="468"/>
    </location>
</feature>
<dbReference type="PROSITE" id="PS01209">
    <property type="entry name" value="LDLRA_1"/>
    <property type="match status" value="1"/>
</dbReference>
<dbReference type="InterPro" id="IPR016186">
    <property type="entry name" value="C-type_lectin-like/link_sf"/>
</dbReference>
<feature type="domain" description="C-type lectin" evidence="8">
    <location>
        <begin position="235"/>
        <end position="332"/>
    </location>
</feature>
<dbReference type="InterPro" id="IPR006201">
    <property type="entry name" value="Neur_channel"/>
</dbReference>
<dbReference type="SUPFAM" id="SSF57424">
    <property type="entry name" value="LDL receptor-like module"/>
    <property type="match status" value="1"/>
</dbReference>
<dbReference type="GO" id="GO:0005230">
    <property type="term" value="F:extracellular ligand-gated monoatomic ion channel activity"/>
    <property type="evidence" value="ECO:0007669"/>
    <property type="project" value="InterPro"/>
</dbReference>
<dbReference type="InterPro" id="IPR016187">
    <property type="entry name" value="CTDL_fold"/>
</dbReference>
<dbReference type="SUPFAM" id="SSF90112">
    <property type="entry name" value="Neurotransmitter-gated ion-channel transmembrane pore"/>
    <property type="match status" value="1"/>
</dbReference>
<dbReference type="Gene3D" id="2.60.120.200">
    <property type="match status" value="1"/>
</dbReference>
<dbReference type="InterPro" id="IPR006029">
    <property type="entry name" value="Neurotrans-gated_channel_TM"/>
</dbReference>
<evidence type="ECO:0000256" key="3">
    <source>
        <dbReference type="ARBA" id="ARBA00022989"/>
    </source>
</evidence>
<dbReference type="AlphaFoldDB" id="A0AAE1NN16"/>
<dbReference type="Pfam" id="PF02932">
    <property type="entry name" value="Neur_chan_memb"/>
    <property type="match status" value="1"/>
</dbReference>
<dbReference type="EMBL" id="JAWZYT010004925">
    <property type="protein sequence ID" value="KAK4292135.1"/>
    <property type="molecule type" value="Genomic_DNA"/>
</dbReference>
<dbReference type="InterPro" id="IPR002172">
    <property type="entry name" value="LDrepeatLR_classA_rpt"/>
</dbReference>
<keyword evidence="5 6" id="KW-1015">Disulfide bond</keyword>
<dbReference type="InterPro" id="IPR013320">
    <property type="entry name" value="ConA-like_dom_sf"/>
</dbReference>
<accession>A0AAE1NN16</accession>
<keyword evidence="10" id="KW-1185">Reference proteome</keyword>
<dbReference type="Pfam" id="PF00059">
    <property type="entry name" value="Lectin_C"/>
    <property type="match status" value="1"/>
</dbReference>
<dbReference type="Gene3D" id="2.70.170.10">
    <property type="entry name" value="Neurotransmitter-gated ion-channel ligand-binding domain"/>
    <property type="match status" value="1"/>
</dbReference>
<dbReference type="PROSITE" id="PS50068">
    <property type="entry name" value="LDLRA_2"/>
    <property type="match status" value="1"/>
</dbReference>
<dbReference type="Gene3D" id="3.10.100.10">
    <property type="entry name" value="Mannose-Binding Protein A, subunit A"/>
    <property type="match status" value="1"/>
</dbReference>
<feature type="disulfide bond" evidence="6">
    <location>
        <begin position="462"/>
        <end position="477"/>
    </location>
</feature>
<evidence type="ECO:0000256" key="5">
    <source>
        <dbReference type="ARBA" id="ARBA00023157"/>
    </source>
</evidence>
<dbReference type="InterPro" id="IPR038050">
    <property type="entry name" value="Neuro_actylchol_rec"/>
</dbReference>
<dbReference type="CDD" id="cd00112">
    <property type="entry name" value="LDLa"/>
    <property type="match status" value="1"/>
</dbReference>
<dbReference type="InterPro" id="IPR023415">
    <property type="entry name" value="LDLR_class-A_CS"/>
</dbReference>
<keyword evidence="4 7" id="KW-0472">Membrane</keyword>
<dbReference type="InterPro" id="IPR001304">
    <property type="entry name" value="C-type_lectin-like"/>
</dbReference>
<feature type="transmembrane region" description="Helical" evidence="7">
    <location>
        <begin position="796"/>
        <end position="814"/>
    </location>
</feature>
<evidence type="ECO:0000313" key="9">
    <source>
        <dbReference type="EMBL" id="KAK4292135.1"/>
    </source>
</evidence>
<dbReference type="Gene3D" id="4.10.400.10">
    <property type="entry name" value="Low-density Lipoprotein Receptor"/>
    <property type="match status" value="1"/>
</dbReference>
<keyword evidence="2 7" id="KW-0812">Transmembrane</keyword>
<dbReference type="InterPro" id="IPR036055">
    <property type="entry name" value="LDL_receptor-like_sf"/>
</dbReference>
<dbReference type="InterPro" id="IPR006202">
    <property type="entry name" value="Neur_chan_lig-bd"/>
</dbReference>
<dbReference type="InterPro" id="IPR036719">
    <property type="entry name" value="Neuro-gated_channel_TM_sf"/>
</dbReference>
<dbReference type="GO" id="GO:0016020">
    <property type="term" value="C:membrane"/>
    <property type="evidence" value="ECO:0007669"/>
    <property type="project" value="UniProtKB-SubCell"/>
</dbReference>
<reference evidence="9" key="1">
    <citation type="submission" date="2023-11" db="EMBL/GenBank/DDBJ databases">
        <title>Genome assemblies of two species of porcelain crab, Petrolisthes cinctipes and Petrolisthes manimaculis (Anomura: Porcellanidae).</title>
        <authorList>
            <person name="Angst P."/>
        </authorList>
    </citation>
    <scope>NUCLEOTIDE SEQUENCE</scope>
    <source>
        <strain evidence="9">PB745_02</strain>
        <tissue evidence="9">Gill</tissue>
    </source>
</reference>
<feature type="transmembrane region" description="Helical" evidence="7">
    <location>
        <begin position="849"/>
        <end position="872"/>
    </location>
</feature>
<dbReference type="SMART" id="SM00192">
    <property type="entry name" value="LDLa"/>
    <property type="match status" value="1"/>
</dbReference>
<dbReference type="PANTHER" id="PTHR18945">
    <property type="entry name" value="NEUROTRANSMITTER GATED ION CHANNEL"/>
    <property type="match status" value="1"/>
</dbReference>
<dbReference type="PRINTS" id="PR00895">
    <property type="entry name" value="PENTAXIN"/>
</dbReference>
<feature type="transmembrane region" description="Helical" evidence="7">
    <location>
        <begin position="769"/>
        <end position="790"/>
    </location>
</feature>
<sequence length="880" mass="100598">MVGQEVRVMGLQADPWLSARSDIFIRYNLTKKGVSDSSQLSICFRARASSLAQIETFISLAASSENVDALAIMRIGSKIDVYIHDVAQPGLMDFHTDLLLQRWEHHCHIFSRGQYRALINGEVRVRGPLISKDGLLPLNSTLCLGMEQDAVGGGFDRTQIFRGHMAQVNIWNRELQDSEVQDIAQCRTYGQGNIFSSDVDVMEEVGTTVDMVPLWKLCEPVEDFFILPAMVSIYEAREKCYRLGCELYASETPNVNERLYNTSLQFLDTCTNTYHLWIGVSDDEEEGVWRKDLDNTIHTDLSFTSGQPDGGTIQNCVYMSVFTGLWSDEACDLGILSCVPCIQRQHPPLRLRGLCFRTEAETSFEILGYRNSRPYFHGMYGYMIYMTSPGSWVLFDTDTNQTLADLTLATVSEYPVGRREWQVQNPLCDRPRGNPISLSLSHCQDSQFTCNNGDCVNKEQRCNSKDDCADFSDENNCKLVLRPGSYRAERPPETLVEDEPVTLSSSVQILRFTDINDIRRIVSIEFTLEMTWRDPRLKYLNLKDTVEWNRLGEEEVRAVWRPQFEFPNVQDGQVRLLRERLYLDKGGHPLPVDFNDIEMEAVYSGGDTSLVQNQHYRREEEDWMMGTLDSSSSNVIVFRSCPGSGIFTCHFDVFYYPFDKQRCSVLIQLSSVRQENATFIQEAAAVEYMDDEELSLFVVKDFTVEVTTTRGNNQTRYSVLSIWFEVSRRWTVIMMNLYFPTNLLLATGYATLFLNVADQGDRLTLSLTTLLVLYTLFNNMSASLPVTAYVKMIDMWFLYCILLLFFIIICHTLVQFQVHRVEPMAVHPGVSSAKGLSKLKSFQKSPERILVAVRLYIVPAFVIIFNIVYWAALLQSLYSN</sequence>
<dbReference type="Proteomes" id="UP001292094">
    <property type="component" value="Unassembled WGS sequence"/>
</dbReference>
<dbReference type="InterPro" id="IPR036734">
    <property type="entry name" value="Neur_chan_lig-bd_sf"/>
</dbReference>
<dbReference type="GO" id="GO:0004888">
    <property type="term" value="F:transmembrane signaling receptor activity"/>
    <property type="evidence" value="ECO:0007669"/>
    <property type="project" value="InterPro"/>
</dbReference>
<evidence type="ECO:0000313" key="10">
    <source>
        <dbReference type="Proteomes" id="UP001292094"/>
    </source>
</evidence>
<dbReference type="SUPFAM" id="SSF49899">
    <property type="entry name" value="Concanavalin A-like lectins/glucanases"/>
    <property type="match status" value="1"/>
</dbReference>
<feature type="transmembrane region" description="Helical" evidence="7">
    <location>
        <begin position="737"/>
        <end position="757"/>
    </location>
</feature>
<evidence type="ECO:0000256" key="7">
    <source>
        <dbReference type="SAM" id="Phobius"/>
    </source>
</evidence>
<gene>
    <name evidence="9" type="ORF">Pmani_035081</name>
</gene>
<dbReference type="Pfam" id="PF00057">
    <property type="entry name" value="Ldl_recept_a"/>
    <property type="match status" value="1"/>
</dbReference>
<evidence type="ECO:0000256" key="6">
    <source>
        <dbReference type="PROSITE-ProRule" id="PRU00124"/>
    </source>
</evidence>
<dbReference type="PROSITE" id="PS00236">
    <property type="entry name" value="NEUROTR_ION_CHANNEL"/>
    <property type="match status" value="1"/>
</dbReference>
<proteinExistence type="predicted"/>
<dbReference type="Pfam" id="PF00354">
    <property type="entry name" value="Pentaxin"/>
    <property type="match status" value="1"/>
</dbReference>
<evidence type="ECO:0000256" key="1">
    <source>
        <dbReference type="ARBA" id="ARBA00004141"/>
    </source>
</evidence>
<dbReference type="Pfam" id="PF02931">
    <property type="entry name" value="Neur_chan_LBD"/>
    <property type="match status" value="1"/>
</dbReference>
<dbReference type="Gene3D" id="1.20.58.390">
    <property type="entry name" value="Neurotransmitter-gated ion-channel transmembrane domain"/>
    <property type="match status" value="1"/>
</dbReference>
<dbReference type="SUPFAM" id="SSF63712">
    <property type="entry name" value="Nicotinic receptor ligand binding domain-like"/>
    <property type="match status" value="1"/>
</dbReference>
<organism evidence="9 10">
    <name type="scientific">Petrolisthes manimaculis</name>
    <dbReference type="NCBI Taxonomy" id="1843537"/>
    <lineage>
        <taxon>Eukaryota</taxon>
        <taxon>Metazoa</taxon>
        <taxon>Ecdysozoa</taxon>
        <taxon>Arthropoda</taxon>
        <taxon>Crustacea</taxon>
        <taxon>Multicrustacea</taxon>
        <taxon>Malacostraca</taxon>
        <taxon>Eumalacostraca</taxon>
        <taxon>Eucarida</taxon>
        <taxon>Decapoda</taxon>
        <taxon>Pleocyemata</taxon>
        <taxon>Anomura</taxon>
        <taxon>Galatheoidea</taxon>
        <taxon>Porcellanidae</taxon>
        <taxon>Petrolisthes</taxon>
    </lineage>
</organism>
<evidence type="ECO:0000259" key="8">
    <source>
        <dbReference type="PROSITE" id="PS50041"/>
    </source>
</evidence>
<dbReference type="SMART" id="SM00159">
    <property type="entry name" value="PTX"/>
    <property type="match status" value="1"/>
</dbReference>
<dbReference type="InterPro" id="IPR001759">
    <property type="entry name" value="PTX_dom"/>
</dbReference>
<protein>
    <recommendedName>
        <fullName evidence="8">C-type lectin domain-containing protein</fullName>
    </recommendedName>
</protein>
<evidence type="ECO:0000256" key="4">
    <source>
        <dbReference type="ARBA" id="ARBA00023136"/>
    </source>
</evidence>
<dbReference type="SUPFAM" id="SSF56436">
    <property type="entry name" value="C-type lectin-like"/>
    <property type="match status" value="1"/>
</dbReference>
<name>A0AAE1NN16_9EUCA</name>
<dbReference type="InterPro" id="IPR018000">
    <property type="entry name" value="Neurotransmitter_ion_chnl_CS"/>
</dbReference>